<keyword evidence="3" id="KW-1185">Reference proteome</keyword>
<feature type="transmembrane region" description="Helical" evidence="1">
    <location>
        <begin position="7"/>
        <end position="33"/>
    </location>
</feature>
<sequence length="236" mass="27225">MQVIFILIAAAYTTFYLAVNLTSLTKIISLSLYHNSFKSYWKSFHSECVSGKSQYAVIIGFIIALLLFLVIIPVIIIRRVVYNKQSVNRKESGLIFNYSKSYPTENNSTIHFYTNIQEVGFKDIRVPISGNTKKDFKETILKFQTFKKDHPYTLIEHEEHKYMKLGDDYIKFPLLITINNSPYPVYFIYTKQHEKQFSSIKQILKTNGVDKVICFSVFPITSQSGSEVIKPSISLA</sequence>
<dbReference type="Proteomes" id="UP000030129">
    <property type="component" value="Unassembled WGS sequence"/>
</dbReference>
<keyword evidence="1" id="KW-0472">Membrane</keyword>
<protein>
    <submittedName>
        <fullName evidence="2">Uncharacterized protein</fullName>
    </submittedName>
</protein>
<proteinExistence type="predicted"/>
<organism evidence="2 3">
    <name type="scientific">Flavobacterium beibuense F44-8</name>
    <dbReference type="NCBI Taxonomy" id="1406840"/>
    <lineage>
        <taxon>Bacteria</taxon>
        <taxon>Pseudomonadati</taxon>
        <taxon>Bacteroidota</taxon>
        <taxon>Flavobacteriia</taxon>
        <taxon>Flavobacteriales</taxon>
        <taxon>Flavobacteriaceae</taxon>
        <taxon>Flavobacterium</taxon>
    </lineage>
</organism>
<evidence type="ECO:0000256" key="1">
    <source>
        <dbReference type="SAM" id="Phobius"/>
    </source>
</evidence>
<keyword evidence="1" id="KW-0812">Transmembrane</keyword>
<accession>A0A0A2LQ03</accession>
<comment type="caution">
    <text evidence="2">The sequence shown here is derived from an EMBL/GenBank/DDBJ whole genome shotgun (WGS) entry which is preliminary data.</text>
</comment>
<keyword evidence="1" id="KW-1133">Transmembrane helix</keyword>
<evidence type="ECO:0000313" key="2">
    <source>
        <dbReference type="EMBL" id="KGO82024.1"/>
    </source>
</evidence>
<name>A0A0A2LQ03_9FLAO</name>
<reference evidence="2 3" key="1">
    <citation type="submission" date="2013-09" db="EMBL/GenBank/DDBJ databases">
        <authorList>
            <person name="Zeng Z."/>
            <person name="Chen C."/>
        </authorList>
    </citation>
    <scope>NUCLEOTIDE SEQUENCE [LARGE SCALE GENOMIC DNA]</scope>
    <source>
        <strain evidence="2 3">F44-8</strain>
    </source>
</reference>
<dbReference type="EMBL" id="JRLV01000006">
    <property type="protein sequence ID" value="KGO82024.1"/>
    <property type="molecule type" value="Genomic_DNA"/>
</dbReference>
<gene>
    <name evidence="2" type="ORF">Q763_07095</name>
</gene>
<evidence type="ECO:0000313" key="3">
    <source>
        <dbReference type="Proteomes" id="UP000030129"/>
    </source>
</evidence>
<feature type="transmembrane region" description="Helical" evidence="1">
    <location>
        <begin position="53"/>
        <end position="77"/>
    </location>
</feature>
<dbReference type="AlphaFoldDB" id="A0A0A2LQ03"/>